<dbReference type="EnsemblPlants" id="AET2Gv21281700.4">
    <property type="protein sequence ID" value="AET2Gv21281700.4"/>
    <property type="gene ID" value="AET2Gv21281700"/>
</dbReference>
<reference evidence="3" key="2">
    <citation type="journal article" date="2017" name="Nat. Plants">
        <title>The Aegilops tauschii genome reveals multiple impacts of transposons.</title>
        <authorList>
            <person name="Zhao G."/>
            <person name="Zou C."/>
            <person name="Li K."/>
            <person name="Wang K."/>
            <person name="Li T."/>
            <person name="Gao L."/>
            <person name="Zhang X."/>
            <person name="Wang H."/>
            <person name="Yang Z."/>
            <person name="Liu X."/>
            <person name="Jiang W."/>
            <person name="Mao L."/>
            <person name="Kong X."/>
            <person name="Jiao Y."/>
            <person name="Jia J."/>
        </authorList>
    </citation>
    <scope>NUCLEOTIDE SEQUENCE [LARGE SCALE GENOMIC DNA]</scope>
    <source>
        <strain evidence="3">cv. AL8/78</strain>
    </source>
</reference>
<protein>
    <submittedName>
        <fullName evidence="2">Uncharacterized protein</fullName>
    </submittedName>
</protein>
<accession>A0A453DK63</accession>
<proteinExistence type="predicted"/>
<dbReference type="Gramene" id="AET2Gv21281700.1">
    <property type="protein sequence ID" value="AET2Gv21281700.1"/>
    <property type="gene ID" value="AET2Gv21281700"/>
</dbReference>
<organism evidence="2 3">
    <name type="scientific">Aegilops tauschii subsp. strangulata</name>
    <name type="common">Goatgrass</name>
    <dbReference type="NCBI Taxonomy" id="200361"/>
    <lineage>
        <taxon>Eukaryota</taxon>
        <taxon>Viridiplantae</taxon>
        <taxon>Streptophyta</taxon>
        <taxon>Embryophyta</taxon>
        <taxon>Tracheophyta</taxon>
        <taxon>Spermatophyta</taxon>
        <taxon>Magnoliopsida</taxon>
        <taxon>Liliopsida</taxon>
        <taxon>Poales</taxon>
        <taxon>Poaceae</taxon>
        <taxon>BOP clade</taxon>
        <taxon>Pooideae</taxon>
        <taxon>Triticodae</taxon>
        <taxon>Triticeae</taxon>
        <taxon>Triticinae</taxon>
        <taxon>Aegilops</taxon>
    </lineage>
</organism>
<evidence type="ECO:0000256" key="1">
    <source>
        <dbReference type="SAM" id="MobiDB-lite"/>
    </source>
</evidence>
<reference evidence="3" key="1">
    <citation type="journal article" date="2014" name="Science">
        <title>Ancient hybridizations among the ancestral genomes of bread wheat.</title>
        <authorList>
            <consortium name="International Wheat Genome Sequencing Consortium,"/>
            <person name="Marcussen T."/>
            <person name="Sandve S.R."/>
            <person name="Heier L."/>
            <person name="Spannagl M."/>
            <person name="Pfeifer M."/>
            <person name="Jakobsen K.S."/>
            <person name="Wulff B.B."/>
            <person name="Steuernagel B."/>
            <person name="Mayer K.F."/>
            <person name="Olsen O.A."/>
        </authorList>
    </citation>
    <scope>NUCLEOTIDE SEQUENCE [LARGE SCALE GENOMIC DNA]</scope>
    <source>
        <strain evidence="3">cv. AL8/78</strain>
    </source>
</reference>
<sequence length="65" mass="7589">MLKYERCAVGRKQAEGKKALKDYHLLYVKSNTSYEEPSEKRRRDHSCSEARQGVHHHRGVCMVLS</sequence>
<dbReference type="Gramene" id="AET2Gv21281700.4">
    <property type="protein sequence ID" value="AET2Gv21281700.4"/>
    <property type="gene ID" value="AET2Gv21281700"/>
</dbReference>
<name>A0A453DK63_AEGTS</name>
<evidence type="ECO:0000313" key="2">
    <source>
        <dbReference type="EnsemblPlants" id="AET2Gv21281700.1"/>
    </source>
</evidence>
<feature type="compositionally biased region" description="Basic and acidic residues" evidence="1">
    <location>
        <begin position="37"/>
        <end position="48"/>
    </location>
</feature>
<reference evidence="2" key="4">
    <citation type="submission" date="2019-03" db="UniProtKB">
        <authorList>
            <consortium name="EnsemblPlants"/>
        </authorList>
    </citation>
    <scope>IDENTIFICATION</scope>
</reference>
<dbReference type="Proteomes" id="UP000015105">
    <property type="component" value="Chromosome 2D"/>
</dbReference>
<dbReference type="AlphaFoldDB" id="A0A453DK63"/>
<feature type="region of interest" description="Disordered" evidence="1">
    <location>
        <begin position="34"/>
        <end position="53"/>
    </location>
</feature>
<dbReference type="EnsemblPlants" id="AET2Gv21281700.1">
    <property type="protein sequence ID" value="AET2Gv21281700.1"/>
    <property type="gene ID" value="AET2Gv21281700"/>
</dbReference>
<keyword evidence="3" id="KW-1185">Reference proteome</keyword>
<reference evidence="2" key="3">
    <citation type="journal article" date="2017" name="Nature">
        <title>Genome sequence of the progenitor of the wheat D genome Aegilops tauschii.</title>
        <authorList>
            <person name="Luo M.C."/>
            <person name="Gu Y.Q."/>
            <person name="Puiu D."/>
            <person name="Wang H."/>
            <person name="Twardziok S.O."/>
            <person name="Deal K.R."/>
            <person name="Huo N."/>
            <person name="Zhu T."/>
            <person name="Wang L."/>
            <person name="Wang Y."/>
            <person name="McGuire P.E."/>
            <person name="Liu S."/>
            <person name="Long H."/>
            <person name="Ramasamy R.K."/>
            <person name="Rodriguez J.C."/>
            <person name="Van S.L."/>
            <person name="Yuan L."/>
            <person name="Wang Z."/>
            <person name="Xia Z."/>
            <person name="Xiao L."/>
            <person name="Anderson O.D."/>
            <person name="Ouyang S."/>
            <person name="Liang Y."/>
            <person name="Zimin A.V."/>
            <person name="Pertea G."/>
            <person name="Qi P."/>
            <person name="Bennetzen J.L."/>
            <person name="Dai X."/>
            <person name="Dawson M.W."/>
            <person name="Muller H.G."/>
            <person name="Kugler K."/>
            <person name="Rivarola-Duarte L."/>
            <person name="Spannagl M."/>
            <person name="Mayer K.F.X."/>
            <person name="Lu F.H."/>
            <person name="Bevan M.W."/>
            <person name="Leroy P."/>
            <person name="Li P."/>
            <person name="You F.M."/>
            <person name="Sun Q."/>
            <person name="Liu Z."/>
            <person name="Lyons E."/>
            <person name="Wicker T."/>
            <person name="Salzberg S.L."/>
            <person name="Devos K.M."/>
            <person name="Dvorak J."/>
        </authorList>
    </citation>
    <scope>NUCLEOTIDE SEQUENCE [LARGE SCALE GENOMIC DNA]</scope>
    <source>
        <strain evidence="2">cv. AL8/78</strain>
    </source>
</reference>
<reference evidence="2" key="5">
    <citation type="journal article" date="2021" name="G3 (Bethesda)">
        <title>Aegilops tauschii genome assembly Aet v5.0 features greater sequence contiguity and improved annotation.</title>
        <authorList>
            <person name="Wang L."/>
            <person name="Zhu T."/>
            <person name="Rodriguez J.C."/>
            <person name="Deal K.R."/>
            <person name="Dubcovsky J."/>
            <person name="McGuire P.E."/>
            <person name="Lux T."/>
            <person name="Spannagl M."/>
            <person name="Mayer K.F.X."/>
            <person name="Baldrich P."/>
            <person name="Meyers B.C."/>
            <person name="Huo N."/>
            <person name="Gu Y.Q."/>
            <person name="Zhou H."/>
            <person name="Devos K.M."/>
            <person name="Bennetzen J.L."/>
            <person name="Unver T."/>
            <person name="Budak H."/>
            <person name="Gulick P.J."/>
            <person name="Galiba G."/>
            <person name="Kalapos B."/>
            <person name="Nelson D.R."/>
            <person name="Li P."/>
            <person name="You F.M."/>
            <person name="Luo M.C."/>
            <person name="Dvorak J."/>
        </authorList>
    </citation>
    <scope>NUCLEOTIDE SEQUENCE [LARGE SCALE GENOMIC DNA]</scope>
    <source>
        <strain evidence="2">cv. AL8/78</strain>
    </source>
</reference>
<evidence type="ECO:0000313" key="3">
    <source>
        <dbReference type="Proteomes" id="UP000015105"/>
    </source>
</evidence>